<dbReference type="RefSeq" id="WP_163052724.1">
    <property type="nucleotide sequence ID" value="NZ_AP019696.1"/>
</dbReference>
<gene>
    <name evidence="3" type="ORF">Aargi30884_pA0030</name>
</gene>
<reference evidence="4" key="1">
    <citation type="submission" date="2019-05" db="EMBL/GenBank/DDBJ databases">
        <title>Complete genome sequencing of Absiella argi strain JCM 30884.</title>
        <authorList>
            <person name="Sakamoto M."/>
            <person name="Murakami T."/>
            <person name="Mori H."/>
        </authorList>
    </citation>
    <scope>NUCLEOTIDE SEQUENCE [LARGE SCALE GENOMIC DNA]</scope>
    <source>
        <strain evidence="4">JCM 30884</strain>
    </source>
</reference>
<dbReference type="Proteomes" id="UP000464754">
    <property type="component" value="Plasmid pABar1"/>
</dbReference>
<dbReference type="Pfam" id="PF01051">
    <property type="entry name" value="Rep3_N"/>
    <property type="match status" value="1"/>
</dbReference>
<keyword evidence="4" id="KW-1185">Reference proteome</keyword>
<comment type="similarity">
    <text evidence="1">Belongs to the initiator RepB protein family.</text>
</comment>
<keyword evidence="3" id="KW-0614">Plasmid</keyword>
<feature type="domain" description="Initiator Rep protein WH1" evidence="2">
    <location>
        <begin position="35"/>
        <end position="174"/>
    </location>
</feature>
<dbReference type="AlphaFoldDB" id="A0A6N4TPW1"/>
<dbReference type="Pfam" id="PF21205">
    <property type="entry name" value="Rep3_C"/>
    <property type="match status" value="1"/>
</dbReference>
<protein>
    <submittedName>
        <fullName evidence="3">Plasmid replication initiation protein</fullName>
    </submittedName>
</protein>
<dbReference type="EMBL" id="AP019696">
    <property type="protein sequence ID" value="BBK24062.1"/>
    <property type="molecule type" value="Genomic_DNA"/>
</dbReference>
<dbReference type="SUPFAM" id="SSF46785">
    <property type="entry name" value="Winged helix' DNA-binding domain"/>
    <property type="match status" value="2"/>
</dbReference>
<dbReference type="GO" id="GO:0006270">
    <property type="term" value="P:DNA replication initiation"/>
    <property type="evidence" value="ECO:0007669"/>
    <property type="project" value="InterPro"/>
</dbReference>
<dbReference type="InterPro" id="IPR036388">
    <property type="entry name" value="WH-like_DNA-bd_sf"/>
</dbReference>
<geneLocation type="plasmid" evidence="4">
    <name>pabar1 dna</name>
</geneLocation>
<proteinExistence type="inferred from homology"/>
<dbReference type="GO" id="GO:0003887">
    <property type="term" value="F:DNA-directed DNA polymerase activity"/>
    <property type="evidence" value="ECO:0007669"/>
    <property type="project" value="InterPro"/>
</dbReference>
<dbReference type="KEGG" id="aarg:Aargi30884_pA0030"/>
<dbReference type="Gene3D" id="1.10.10.10">
    <property type="entry name" value="Winged helix-like DNA-binding domain superfamily/Winged helix DNA-binding domain"/>
    <property type="match status" value="2"/>
</dbReference>
<name>A0A6N4TPW1_9FIRM</name>
<dbReference type="InterPro" id="IPR036390">
    <property type="entry name" value="WH_DNA-bd_sf"/>
</dbReference>
<evidence type="ECO:0000313" key="3">
    <source>
        <dbReference type="EMBL" id="BBK24062.1"/>
    </source>
</evidence>
<evidence type="ECO:0000313" key="4">
    <source>
        <dbReference type="Proteomes" id="UP000464754"/>
    </source>
</evidence>
<accession>A0A6N4TPW1</accession>
<organism evidence="3 4">
    <name type="scientific">Amedibacterium intestinale</name>
    <dbReference type="NCBI Taxonomy" id="2583452"/>
    <lineage>
        <taxon>Bacteria</taxon>
        <taxon>Bacillati</taxon>
        <taxon>Bacillota</taxon>
        <taxon>Erysipelotrichia</taxon>
        <taxon>Erysipelotrichales</taxon>
        <taxon>Erysipelotrichaceae</taxon>
        <taxon>Amedibacterium</taxon>
    </lineage>
</organism>
<dbReference type="InterPro" id="IPR000525">
    <property type="entry name" value="Initiator_Rep_WH1"/>
</dbReference>
<evidence type="ECO:0000259" key="2">
    <source>
        <dbReference type="Pfam" id="PF01051"/>
    </source>
</evidence>
<sequence>MEYIFEDFELFENEKKPLDKGNQFNDKLVYINSTLARQLHFSENEEKLFAMAISQLDFYDKNCNFSVEIRVKDVKEKLGLAEDNSLYTDLRKQYRNLKKKTTVDFDLGNEEHDWIIGDLIRTVRSNKRKGSIIVTFEEELKPALQYCKIAFTRIPLDDTLSYKSRYAIILQRYLTSLYRTGKENAQIQWFDFTTEQLKTIFGLTKDDYVKKDGKFDRWNFEKKTLQIACDEINSKSACMRIVEWEKERARGVIYYRIAVMIATKIKKEPPVIDTDIEEEQLSLF</sequence>
<evidence type="ECO:0000256" key="1">
    <source>
        <dbReference type="ARBA" id="ARBA00038283"/>
    </source>
</evidence>